<dbReference type="InterPro" id="IPR011990">
    <property type="entry name" value="TPR-like_helical_dom_sf"/>
</dbReference>
<dbReference type="NCBIfam" id="TIGR00756">
    <property type="entry name" value="PPR"/>
    <property type="match status" value="1"/>
</dbReference>
<dbReference type="PANTHER" id="PTHR24015:SF548">
    <property type="entry name" value="OS08G0340900 PROTEIN"/>
    <property type="match status" value="1"/>
</dbReference>
<feature type="region of interest" description="Disordered" evidence="3">
    <location>
        <begin position="52"/>
        <end position="81"/>
    </location>
</feature>
<evidence type="ECO:0000256" key="1">
    <source>
        <dbReference type="ARBA" id="ARBA00022737"/>
    </source>
</evidence>
<dbReference type="GO" id="GO:0009451">
    <property type="term" value="P:RNA modification"/>
    <property type="evidence" value="ECO:0007669"/>
    <property type="project" value="InterPro"/>
</dbReference>
<evidence type="ECO:0000313" key="4">
    <source>
        <dbReference type="EMBL" id="MQL95034.1"/>
    </source>
</evidence>
<dbReference type="InterPro" id="IPR046960">
    <property type="entry name" value="PPR_At4g14850-like_plant"/>
</dbReference>
<evidence type="ECO:0008006" key="6">
    <source>
        <dbReference type="Google" id="ProtNLM"/>
    </source>
</evidence>
<dbReference type="AlphaFoldDB" id="A0A843VPJ4"/>
<dbReference type="Proteomes" id="UP000652761">
    <property type="component" value="Unassembled WGS sequence"/>
</dbReference>
<dbReference type="OrthoDB" id="1893323at2759"/>
<evidence type="ECO:0000313" key="5">
    <source>
        <dbReference type="Proteomes" id="UP000652761"/>
    </source>
</evidence>
<dbReference type="Pfam" id="PF01535">
    <property type="entry name" value="PPR"/>
    <property type="match status" value="2"/>
</dbReference>
<protein>
    <recommendedName>
        <fullName evidence="6">Pentatricopeptide repeat-containing protein</fullName>
    </recommendedName>
</protein>
<keyword evidence="1" id="KW-0677">Repeat</keyword>
<evidence type="ECO:0000256" key="3">
    <source>
        <dbReference type="SAM" id="MobiDB-lite"/>
    </source>
</evidence>
<dbReference type="PROSITE" id="PS51375">
    <property type="entry name" value="PPR"/>
    <property type="match status" value="1"/>
</dbReference>
<comment type="caution">
    <text evidence="4">The sequence shown here is derived from an EMBL/GenBank/DDBJ whole genome shotgun (WGS) entry which is preliminary data.</text>
</comment>
<dbReference type="GO" id="GO:0003723">
    <property type="term" value="F:RNA binding"/>
    <property type="evidence" value="ECO:0007669"/>
    <property type="project" value="InterPro"/>
</dbReference>
<dbReference type="InterPro" id="IPR002885">
    <property type="entry name" value="PPR_rpt"/>
</dbReference>
<keyword evidence="5" id="KW-1185">Reference proteome</keyword>
<feature type="repeat" description="PPR" evidence="2">
    <location>
        <begin position="302"/>
        <end position="336"/>
    </location>
</feature>
<reference evidence="4" key="1">
    <citation type="submission" date="2017-07" db="EMBL/GenBank/DDBJ databases">
        <title>Taro Niue Genome Assembly and Annotation.</title>
        <authorList>
            <person name="Atibalentja N."/>
            <person name="Keating K."/>
            <person name="Fields C.J."/>
        </authorList>
    </citation>
    <scope>NUCLEOTIDE SEQUENCE</scope>
    <source>
        <strain evidence="4">Niue_2</strain>
        <tissue evidence="4">Leaf</tissue>
    </source>
</reference>
<name>A0A843VPJ4_COLES</name>
<proteinExistence type="predicted"/>
<sequence>MSTTVTVPAASSPPAMAVACRTTAAAVTKMANAAIPGREQQRWQRPLPTLLQRPRLPHHSPPPPLLPTPYTNHPVKPIGRHTKRHNYAEEEEDDDDDEEESVSTVADVLRLMDALRLPVEADLYASLLKECTERRDAVRGAEVHAHVRRSAGGLLRGARCTSLANRLLLMYAASGSVDRALEVFDGIPTRDPISWATVITSLSDAGAHRHALQLFSEMIYEQGLVDGGPASMLSMRTVLRSCTGARDLAYGRCVHGLFLKIGGCGAAGRGSGMGGSLVHFYGTLGQEDDARKVFGSMNNTRDSAVWDAMCSTYCNFGRVNEALELFRKMRKRRRRLKGSLFASLLRACGRREEELPGRQVHACAIKYGVDADRVVQRSLVEMYGRCGLVFDASRALEVTVGQGHIEAAAAFRSLLLGLLVDDKSSMAAIKCLHGAE</sequence>
<organism evidence="4 5">
    <name type="scientific">Colocasia esculenta</name>
    <name type="common">Wild taro</name>
    <name type="synonym">Arum esculentum</name>
    <dbReference type="NCBI Taxonomy" id="4460"/>
    <lineage>
        <taxon>Eukaryota</taxon>
        <taxon>Viridiplantae</taxon>
        <taxon>Streptophyta</taxon>
        <taxon>Embryophyta</taxon>
        <taxon>Tracheophyta</taxon>
        <taxon>Spermatophyta</taxon>
        <taxon>Magnoliopsida</taxon>
        <taxon>Liliopsida</taxon>
        <taxon>Araceae</taxon>
        <taxon>Aroideae</taxon>
        <taxon>Colocasieae</taxon>
        <taxon>Colocasia</taxon>
    </lineage>
</organism>
<gene>
    <name evidence="4" type="ORF">Taro_027695</name>
</gene>
<dbReference type="PANTHER" id="PTHR24015">
    <property type="entry name" value="OS07G0578800 PROTEIN-RELATED"/>
    <property type="match status" value="1"/>
</dbReference>
<accession>A0A843VPJ4</accession>
<dbReference type="Gene3D" id="1.25.40.10">
    <property type="entry name" value="Tetratricopeptide repeat domain"/>
    <property type="match status" value="2"/>
</dbReference>
<dbReference type="EMBL" id="NMUH01001744">
    <property type="protein sequence ID" value="MQL95034.1"/>
    <property type="molecule type" value="Genomic_DNA"/>
</dbReference>
<evidence type="ECO:0000256" key="2">
    <source>
        <dbReference type="PROSITE-ProRule" id="PRU00708"/>
    </source>
</evidence>